<accession>A0A8T0F889</accession>
<keyword evidence="1" id="KW-1133">Transmembrane helix</keyword>
<dbReference type="Proteomes" id="UP000807504">
    <property type="component" value="Unassembled WGS sequence"/>
</dbReference>
<evidence type="ECO:0000313" key="3">
    <source>
        <dbReference type="Proteomes" id="UP000807504"/>
    </source>
</evidence>
<keyword evidence="1" id="KW-0812">Transmembrane</keyword>
<sequence>MESHLATALCVLGAVNLVIAIVYCIMDRPCSSVVQFAIAFNLVIIFFVAATYIILSCIEHYNKPVSRGFKIYTYEDYFPKYEYRRYNQSDLLDIELLLNSSR</sequence>
<dbReference type="EMBL" id="JABXBU010000015">
    <property type="protein sequence ID" value="KAF8787416.1"/>
    <property type="molecule type" value="Genomic_DNA"/>
</dbReference>
<proteinExistence type="predicted"/>
<keyword evidence="3" id="KW-1185">Reference proteome</keyword>
<comment type="caution">
    <text evidence="2">The sequence shown here is derived from an EMBL/GenBank/DDBJ whole genome shotgun (WGS) entry which is preliminary data.</text>
</comment>
<reference evidence="2" key="1">
    <citation type="journal article" date="2020" name="bioRxiv">
        <title>Chromosome-level reference genome of the European wasp spider Argiope bruennichi: a resource for studies on range expansion and evolutionary adaptation.</title>
        <authorList>
            <person name="Sheffer M.M."/>
            <person name="Hoppe A."/>
            <person name="Krehenwinkel H."/>
            <person name="Uhl G."/>
            <person name="Kuss A.W."/>
            <person name="Jensen L."/>
            <person name="Jensen C."/>
            <person name="Gillespie R.G."/>
            <person name="Hoff K.J."/>
            <person name="Prost S."/>
        </authorList>
    </citation>
    <scope>NUCLEOTIDE SEQUENCE</scope>
</reference>
<organism evidence="2 3">
    <name type="scientific">Argiope bruennichi</name>
    <name type="common">Wasp spider</name>
    <name type="synonym">Aranea bruennichi</name>
    <dbReference type="NCBI Taxonomy" id="94029"/>
    <lineage>
        <taxon>Eukaryota</taxon>
        <taxon>Metazoa</taxon>
        <taxon>Ecdysozoa</taxon>
        <taxon>Arthropoda</taxon>
        <taxon>Chelicerata</taxon>
        <taxon>Arachnida</taxon>
        <taxon>Araneae</taxon>
        <taxon>Araneomorphae</taxon>
        <taxon>Entelegynae</taxon>
        <taxon>Araneoidea</taxon>
        <taxon>Araneidae</taxon>
        <taxon>Argiope</taxon>
    </lineage>
</organism>
<name>A0A8T0F889_ARGBR</name>
<keyword evidence="1" id="KW-0472">Membrane</keyword>
<feature type="transmembrane region" description="Helical" evidence="1">
    <location>
        <begin position="36"/>
        <end position="58"/>
    </location>
</feature>
<evidence type="ECO:0000256" key="1">
    <source>
        <dbReference type="SAM" id="Phobius"/>
    </source>
</evidence>
<gene>
    <name evidence="2" type="ORF">HNY73_009017</name>
</gene>
<dbReference type="AlphaFoldDB" id="A0A8T0F889"/>
<evidence type="ECO:0000313" key="2">
    <source>
        <dbReference type="EMBL" id="KAF8787416.1"/>
    </source>
</evidence>
<reference evidence="2" key="2">
    <citation type="submission" date="2020-06" db="EMBL/GenBank/DDBJ databases">
        <authorList>
            <person name="Sheffer M."/>
        </authorList>
    </citation>
    <scope>NUCLEOTIDE SEQUENCE</scope>
</reference>
<protein>
    <submittedName>
        <fullName evidence="2">Uncharacterized protein</fullName>
    </submittedName>
</protein>